<evidence type="ECO:0000256" key="3">
    <source>
        <dbReference type="ARBA" id="ARBA00022475"/>
    </source>
</evidence>
<comment type="subcellular location">
    <subcellularLocation>
        <location evidence="1">Cell membrane</location>
        <topology evidence="1">Multi-pass membrane protein</topology>
    </subcellularLocation>
</comment>
<organism evidence="8 9">
    <name type="scientific">Roseivivax halotolerans</name>
    <dbReference type="NCBI Taxonomy" id="93684"/>
    <lineage>
        <taxon>Bacteria</taxon>
        <taxon>Pseudomonadati</taxon>
        <taxon>Pseudomonadota</taxon>
        <taxon>Alphaproteobacteria</taxon>
        <taxon>Rhodobacterales</taxon>
        <taxon>Roseobacteraceae</taxon>
        <taxon>Roseivivax</taxon>
    </lineage>
</organism>
<evidence type="ECO:0000256" key="7">
    <source>
        <dbReference type="SAM" id="Phobius"/>
    </source>
</evidence>
<gene>
    <name evidence="8" type="ORF">SAMN05421853_11272</name>
</gene>
<dbReference type="AlphaFoldDB" id="A0A1I5ZUR7"/>
<feature type="transmembrane region" description="Helical" evidence="7">
    <location>
        <begin position="104"/>
        <end position="129"/>
    </location>
</feature>
<dbReference type="Proteomes" id="UP000243106">
    <property type="component" value="Unassembled WGS sequence"/>
</dbReference>
<feature type="transmembrane region" description="Helical" evidence="7">
    <location>
        <begin position="235"/>
        <end position="252"/>
    </location>
</feature>
<proteinExistence type="inferred from homology"/>
<accession>A0A1I5ZUR7</accession>
<sequence length="347" mass="35515">MLALPLILLPDGPNKMRLATFQDKARTIFPGLSVAGLVAVTSVFLSEHYGAPAMLMAILLGIALHFLSEEERTAPGVDFAAREVLRFGVALLGLRISAGLVADLGAAFVGLIVLATAATIGAALLAAPLFGRGRRFATLTGGSVAICGASAALAISAVLPRDARSEQDVVFTVVGVTVLSTVAMIAYPMLAAGLGFDPQVTGVFLGGTIHDVAQVVGAGYSVSDETGDVATLVKLIRVSCLAPVVLIVALAFRHASPGEARPPLLPGFVLGFLVLAAINSTGAVPDIVNAVASDLSRWALITAIAAVGMKTSLPQLMQVGRAAMLMLCVETVFLAIFVAAGAYLLTM</sequence>
<evidence type="ECO:0000256" key="1">
    <source>
        <dbReference type="ARBA" id="ARBA00004651"/>
    </source>
</evidence>
<feature type="transmembrane region" description="Helical" evidence="7">
    <location>
        <begin position="136"/>
        <end position="157"/>
    </location>
</feature>
<feature type="transmembrane region" description="Helical" evidence="7">
    <location>
        <begin position="169"/>
        <end position="190"/>
    </location>
</feature>
<evidence type="ECO:0000313" key="9">
    <source>
        <dbReference type="Proteomes" id="UP000243106"/>
    </source>
</evidence>
<name>A0A1I5ZUR7_9RHOB</name>
<keyword evidence="5 7" id="KW-1133">Transmembrane helix</keyword>
<keyword evidence="9" id="KW-1185">Reference proteome</keyword>
<dbReference type="GO" id="GO:0005886">
    <property type="term" value="C:plasma membrane"/>
    <property type="evidence" value="ECO:0007669"/>
    <property type="project" value="UniProtKB-SubCell"/>
</dbReference>
<feature type="transmembrane region" description="Helical" evidence="7">
    <location>
        <begin position="325"/>
        <end position="345"/>
    </location>
</feature>
<keyword evidence="3" id="KW-1003">Cell membrane</keyword>
<feature type="transmembrane region" description="Helical" evidence="7">
    <location>
        <begin position="264"/>
        <end position="283"/>
    </location>
</feature>
<protein>
    <submittedName>
        <fullName evidence="8">Conserved hypothetical integral membrane protein</fullName>
    </submittedName>
</protein>
<evidence type="ECO:0000313" key="8">
    <source>
        <dbReference type="EMBL" id="SFQ60130.1"/>
    </source>
</evidence>
<reference evidence="9" key="1">
    <citation type="submission" date="2016-10" db="EMBL/GenBank/DDBJ databases">
        <authorList>
            <person name="Varghese N."/>
            <person name="Submissions S."/>
        </authorList>
    </citation>
    <scope>NUCLEOTIDE SEQUENCE [LARGE SCALE GENOMIC DNA]</scope>
    <source>
        <strain evidence="9">JCM 10271</strain>
    </source>
</reference>
<evidence type="ECO:0000256" key="2">
    <source>
        <dbReference type="ARBA" id="ARBA00007977"/>
    </source>
</evidence>
<dbReference type="STRING" id="93684.SAMN05421853_11272"/>
<keyword evidence="4 7" id="KW-0812">Transmembrane</keyword>
<evidence type="ECO:0000256" key="4">
    <source>
        <dbReference type="ARBA" id="ARBA00022692"/>
    </source>
</evidence>
<dbReference type="EMBL" id="FOXV01000012">
    <property type="protein sequence ID" value="SFQ60130.1"/>
    <property type="molecule type" value="Genomic_DNA"/>
</dbReference>
<evidence type="ECO:0000256" key="5">
    <source>
        <dbReference type="ARBA" id="ARBA00022989"/>
    </source>
</evidence>
<dbReference type="PANTHER" id="PTHR30106">
    <property type="entry name" value="INNER MEMBRANE PROTEIN YEIH-RELATED"/>
    <property type="match status" value="1"/>
</dbReference>
<dbReference type="PANTHER" id="PTHR30106:SF2">
    <property type="entry name" value="UPF0324 INNER MEMBRANE PROTEIN YEIH"/>
    <property type="match status" value="1"/>
</dbReference>
<feature type="transmembrane region" description="Helical" evidence="7">
    <location>
        <begin position="25"/>
        <end position="45"/>
    </location>
</feature>
<dbReference type="Pfam" id="PF03601">
    <property type="entry name" value="Cons_hypoth698"/>
    <property type="match status" value="1"/>
</dbReference>
<keyword evidence="6 7" id="KW-0472">Membrane</keyword>
<comment type="similarity">
    <text evidence="2">Belongs to the UPF0324 family.</text>
</comment>
<dbReference type="InterPro" id="IPR018383">
    <property type="entry name" value="UPF0324_pro"/>
</dbReference>
<evidence type="ECO:0000256" key="6">
    <source>
        <dbReference type="ARBA" id="ARBA00023136"/>
    </source>
</evidence>